<proteinExistence type="predicted"/>
<protein>
    <submittedName>
        <fullName evidence="1">Uncharacterized protein</fullName>
    </submittedName>
</protein>
<accession>A0ABZ2IUS0</accession>
<keyword evidence="2" id="KW-1185">Reference proteome</keyword>
<evidence type="ECO:0000313" key="2">
    <source>
        <dbReference type="Proteomes" id="UP001385389"/>
    </source>
</evidence>
<dbReference type="RefSeq" id="WP_152961354.1">
    <property type="nucleotide sequence ID" value="NZ_CP146609.1"/>
</dbReference>
<gene>
    <name evidence="1" type="ORF">V8V93_11910</name>
</gene>
<dbReference type="Proteomes" id="UP001385389">
    <property type="component" value="Chromosome"/>
</dbReference>
<evidence type="ECO:0000313" key="1">
    <source>
        <dbReference type="EMBL" id="WWX21154.1"/>
    </source>
</evidence>
<reference evidence="1 2" key="1">
    <citation type="submission" date="2024-03" db="EMBL/GenBank/DDBJ databases">
        <title>Phenotype and Genome Characterization of a Sulfate-Reducing Bacterium Pseudodesulfovibrio sp. strain 5S69, isolated from Petroleum Reservoir in Tatarstan (Russia).</title>
        <authorList>
            <person name="Bidzhieva S.K."/>
            <person name="Kadnikov V."/>
            <person name="Tourova T.P."/>
            <person name="Samigullina S.R."/>
            <person name="Sokolova D.S."/>
            <person name="Poltaraus A.B."/>
            <person name="Avtukh A.N."/>
            <person name="Tereshina V.M."/>
            <person name="Mardanov A.V."/>
            <person name="Nazina T.N."/>
        </authorList>
    </citation>
    <scope>NUCLEOTIDE SEQUENCE [LARGE SCALE GENOMIC DNA]</scope>
    <source>
        <strain evidence="1 2">5S69</strain>
    </source>
</reference>
<sequence length="63" mass="7094">MQDEKKTSFFKKIFGQKSSCCSLELEEVDSNEDKISPPKKTAANCCCCSPTDIDVKKDKDNKE</sequence>
<name>A0ABZ2IUS0_9BACT</name>
<dbReference type="EMBL" id="CP146609">
    <property type="protein sequence ID" value="WWX21154.1"/>
    <property type="molecule type" value="Genomic_DNA"/>
</dbReference>
<organism evidence="1 2">
    <name type="scientific">Pseudodesulfovibrio methanolicus</name>
    <dbReference type="NCBI Taxonomy" id="3126690"/>
    <lineage>
        <taxon>Bacteria</taxon>
        <taxon>Pseudomonadati</taxon>
        <taxon>Thermodesulfobacteriota</taxon>
        <taxon>Desulfovibrionia</taxon>
        <taxon>Desulfovibrionales</taxon>
        <taxon>Desulfovibrionaceae</taxon>
    </lineage>
</organism>